<protein>
    <recommendedName>
        <fullName evidence="4">Plant thionin family protein</fullName>
    </recommendedName>
</protein>
<organism evidence="2 3">
    <name type="scientific">Arabidopsis thaliana</name>
    <name type="common">Mouse-ear cress</name>
    <dbReference type="NCBI Taxonomy" id="3702"/>
    <lineage>
        <taxon>Eukaryota</taxon>
        <taxon>Viridiplantae</taxon>
        <taxon>Streptophyta</taxon>
        <taxon>Embryophyta</taxon>
        <taxon>Tracheophyta</taxon>
        <taxon>Spermatophyta</taxon>
        <taxon>Magnoliopsida</taxon>
        <taxon>eudicotyledons</taxon>
        <taxon>Gunneridae</taxon>
        <taxon>Pentapetalae</taxon>
        <taxon>rosids</taxon>
        <taxon>malvids</taxon>
        <taxon>Brassicales</taxon>
        <taxon>Brassicaceae</taxon>
        <taxon>Camelineae</taxon>
        <taxon>Arabidopsis</taxon>
    </lineage>
</organism>
<dbReference type="AlphaFoldDB" id="A0A5S9YGH6"/>
<evidence type="ECO:0000313" key="3">
    <source>
        <dbReference type="Proteomes" id="UP000434276"/>
    </source>
</evidence>
<dbReference type="EMBL" id="CACSHJ010000096">
    <property type="protein sequence ID" value="CAA0411650.1"/>
    <property type="molecule type" value="Genomic_DNA"/>
</dbReference>
<dbReference type="OrthoDB" id="1045290at2759"/>
<feature type="chain" id="PRO_5024815997" description="Plant thionin family protein" evidence="1">
    <location>
        <begin position="26"/>
        <end position="118"/>
    </location>
</feature>
<sequence length="118" mass="13271">MESKWSLVMMVYLVFVMMAAIGGEAQDLSCETKCAITCKDSMFPKKCSSKCLESCRRHYPPTQLHTRMMAAAIGGEVKSVGCVFKCEFHCKTLIPTTACVKRCYKERCEHHPPTSTLH</sequence>
<accession>A0A5S9YGH6</accession>
<reference evidence="2 3" key="1">
    <citation type="submission" date="2019-12" db="EMBL/GenBank/DDBJ databases">
        <authorList>
            <person name="Jiao W.-B."/>
            <person name="Schneeberger K."/>
        </authorList>
    </citation>
    <scope>NUCLEOTIDE SEQUENCE [LARGE SCALE GENOMIC DNA]</scope>
    <source>
        <strain evidence="3">cv. C24</strain>
    </source>
</reference>
<evidence type="ECO:0000256" key="1">
    <source>
        <dbReference type="SAM" id="SignalP"/>
    </source>
</evidence>
<name>A0A5S9YGH6_ARATH</name>
<dbReference type="ExpressionAtlas" id="A0A5S9YGH6">
    <property type="expression patterns" value="baseline"/>
</dbReference>
<evidence type="ECO:0008006" key="4">
    <source>
        <dbReference type="Google" id="ProtNLM"/>
    </source>
</evidence>
<proteinExistence type="predicted"/>
<keyword evidence="1" id="KW-0732">Signal</keyword>
<gene>
    <name evidence="2" type="ORF">C24_LOCUS26440</name>
</gene>
<evidence type="ECO:0000313" key="2">
    <source>
        <dbReference type="EMBL" id="CAA0411650.1"/>
    </source>
</evidence>
<feature type="signal peptide" evidence="1">
    <location>
        <begin position="1"/>
        <end position="25"/>
    </location>
</feature>
<dbReference type="Proteomes" id="UP000434276">
    <property type="component" value="Unassembled WGS sequence"/>
</dbReference>